<reference evidence="1" key="2">
    <citation type="journal article" date="2015" name="Fish Shellfish Immunol.">
        <title>Early steps in the European eel (Anguilla anguilla)-Vibrio vulnificus interaction in the gills: Role of the RtxA13 toxin.</title>
        <authorList>
            <person name="Callol A."/>
            <person name="Pajuelo D."/>
            <person name="Ebbesson L."/>
            <person name="Teles M."/>
            <person name="MacKenzie S."/>
            <person name="Amaro C."/>
        </authorList>
    </citation>
    <scope>NUCLEOTIDE SEQUENCE</scope>
</reference>
<dbReference type="AlphaFoldDB" id="A0A0E9PZ22"/>
<sequence>MKTNRMVDLQEQGWPPLQSTLKFFFPHKRHKATSE</sequence>
<protein>
    <submittedName>
        <fullName evidence="1">Uncharacterized protein</fullName>
    </submittedName>
</protein>
<organism evidence="1">
    <name type="scientific">Anguilla anguilla</name>
    <name type="common">European freshwater eel</name>
    <name type="synonym">Muraena anguilla</name>
    <dbReference type="NCBI Taxonomy" id="7936"/>
    <lineage>
        <taxon>Eukaryota</taxon>
        <taxon>Metazoa</taxon>
        <taxon>Chordata</taxon>
        <taxon>Craniata</taxon>
        <taxon>Vertebrata</taxon>
        <taxon>Euteleostomi</taxon>
        <taxon>Actinopterygii</taxon>
        <taxon>Neopterygii</taxon>
        <taxon>Teleostei</taxon>
        <taxon>Anguilliformes</taxon>
        <taxon>Anguillidae</taxon>
        <taxon>Anguilla</taxon>
    </lineage>
</organism>
<name>A0A0E9PZ22_ANGAN</name>
<evidence type="ECO:0000313" key="1">
    <source>
        <dbReference type="EMBL" id="JAH09310.1"/>
    </source>
</evidence>
<dbReference type="EMBL" id="GBXM01099267">
    <property type="protein sequence ID" value="JAH09310.1"/>
    <property type="molecule type" value="Transcribed_RNA"/>
</dbReference>
<reference evidence="1" key="1">
    <citation type="submission" date="2014-11" db="EMBL/GenBank/DDBJ databases">
        <authorList>
            <person name="Amaro Gonzalez C."/>
        </authorList>
    </citation>
    <scope>NUCLEOTIDE SEQUENCE</scope>
</reference>
<accession>A0A0E9PZ22</accession>
<proteinExistence type="predicted"/>